<dbReference type="GO" id="GO:0008432">
    <property type="term" value="F:JUN kinase binding"/>
    <property type="evidence" value="ECO:0007669"/>
    <property type="project" value="TreeGrafter"/>
</dbReference>
<dbReference type="SMART" id="SM00462">
    <property type="entry name" value="PTB"/>
    <property type="match status" value="1"/>
</dbReference>
<sequence>SAVKIQQPLVPAGGLSTSHGGSTDSCDLPAAPKQDKNRENPPVLSRSSSEGGSNRMSLSSDTEGPPPGPLHPSVTHRTNPAISEEEVETEPGSVVTAPSEAGLNYDSVKYTLVVDENAELELVSIKHCLHNDDSDGETVYQSANEDEDPEYQEERRSEEDTGRGAAPRSRKFLNLFSSRSSSGSSAGSFGVFSCLLDGVERQQSHRAAYRFVPRHADELQLEADDPVLLLSQAEDLWCHGYNMRTGATGIFPAFYVVKLAADTGAGTGGYLEQFLVRFLGSVQVPSHQGRDVLCAAMHKVRSLTCTPLTTCTPPSSCLLDISIRGVKINVQDQCHSGDQCFHFFHLKNISFCGVHPKHSRYFGFITKHPDQQRFACHVMMSDTTLHPLAKSLGRAFQQYFKEHIGYSCPTEDIFIE</sequence>
<feature type="domain" description="SH3" evidence="8">
    <location>
        <begin position="200"/>
        <end position="261"/>
    </location>
</feature>
<evidence type="ECO:0000256" key="1">
    <source>
        <dbReference type="ARBA" id="ARBA00004496"/>
    </source>
</evidence>
<keyword evidence="4" id="KW-0963">Cytoplasm</keyword>
<dbReference type="GO" id="GO:0005078">
    <property type="term" value="F:MAP-kinase scaffold activity"/>
    <property type="evidence" value="ECO:0007669"/>
    <property type="project" value="TreeGrafter"/>
</dbReference>
<dbReference type="Pfam" id="PF14604">
    <property type="entry name" value="SH3_9"/>
    <property type="match status" value="1"/>
</dbReference>
<comment type="subcellular location">
    <subcellularLocation>
        <location evidence="1">Cytoplasm</location>
    </subcellularLocation>
</comment>
<dbReference type="PANTHER" id="PTHR47437:SF3">
    <property type="entry name" value="C-JUN-AMINO-TERMINAL KINASE-INTERACTING PROTEIN 1"/>
    <property type="match status" value="1"/>
</dbReference>
<dbReference type="Pfam" id="PF00640">
    <property type="entry name" value="PID"/>
    <property type="match status" value="1"/>
</dbReference>
<evidence type="ECO:0000256" key="3">
    <source>
        <dbReference type="ARBA" id="ARBA00022443"/>
    </source>
</evidence>
<dbReference type="STRING" id="244447.ENSCSEP00000033408"/>
<dbReference type="PROSITE" id="PS50002">
    <property type="entry name" value="SH3"/>
    <property type="match status" value="1"/>
</dbReference>
<dbReference type="InParanoid" id="A0A3P8X189"/>
<reference evidence="9 10" key="1">
    <citation type="journal article" date="2014" name="Nat. Genet.">
        <title>Whole-genome sequence of a flatfish provides insights into ZW sex chromosome evolution and adaptation to a benthic lifestyle.</title>
        <authorList>
            <person name="Chen S."/>
            <person name="Zhang G."/>
            <person name="Shao C."/>
            <person name="Huang Q."/>
            <person name="Liu G."/>
            <person name="Zhang P."/>
            <person name="Song W."/>
            <person name="An N."/>
            <person name="Chalopin D."/>
            <person name="Volff J.N."/>
            <person name="Hong Y."/>
            <person name="Li Q."/>
            <person name="Sha Z."/>
            <person name="Zhou H."/>
            <person name="Xie M."/>
            <person name="Yu Q."/>
            <person name="Liu Y."/>
            <person name="Xiang H."/>
            <person name="Wang N."/>
            <person name="Wu K."/>
            <person name="Yang C."/>
            <person name="Zhou Q."/>
            <person name="Liao X."/>
            <person name="Yang L."/>
            <person name="Hu Q."/>
            <person name="Zhang J."/>
            <person name="Meng L."/>
            <person name="Jin L."/>
            <person name="Tian Y."/>
            <person name="Lian J."/>
            <person name="Yang J."/>
            <person name="Miao G."/>
            <person name="Liu S."/>
            <person name="Liang Z."/>
            <person name="Yan F."/>
            <person name="Li Y."/>
            <person name="Sun B."/>
            <person name="Zhang H."/>
            <person name="Zhang J."/>
            <person name="Zhu Y."/>
            <person name="Du M."/>
            <person name="Zhao Y."/>
            <person name="Schartl M."/>
            <person name="Tang Q."/>
            <person name="Wang J."/>
        </authorList>
    </citation>
    <scope>NUCLEOTIDE SEQUENCE</scope>
</reference>
<dbReference type="AlphaFoldDB" id="A0A3P8X189"/>
<dbReference type="InterPro" id="IPR001452">
    <property type="entry name" value="SH3_domain"/>
</dbReference>
<organism evidence="9 10">
    <name type="scientific">Cynoglossus semilaevis</name>
    <name type="common">Tongue sole</name>
    <dbReference type="NCBI Taxonomy" id="244447"/>
    <lineage>
        <taxon>Eukaryota</taxon>
        <taxon>Metazoa</taxon>
        <taxon>Chordata</taxon>
        <taxon>Craniata</taxon>
        <taxon>Vertebrata</taxon>
        <taxon>Euteleostomi</taxon>
        <taxon>Actinopterygii</taxon>
        <taxon>Neopterygii</taxon>
        <taxon>Teleostei</taxon>
        <taxon>Neoteleostei</taxon>
        <taxon>Acanthomorphata</taxon>
        <taxon>Carangaria</taxon>
        <taxon>Pleuronectiformes</taxon>
        <taxon>Pleuronectoidei</taxon>
        <taxon>Cynoglossidae</taxon>
        <taxon>Cynoglossinae</taxon>
        <taxon>Cynoglossus</taxon>
    </lineage>
</organism>
<evidence type="ECO:0000259" key="8">
    <source>
        <dbReference type="PROSITE" id="PS50002"/>
    </source>
</evidence>
<feature type="compositionally biased region" description="Polar residues" evidence="6">
    <location>
        <begin position="15"/>
        <end position="25"/>
    </location>
</feature>
<evidence type="ECO:0000313" key="9">
    <source>
        <dbReference type="Ensembl" id="ENSCSEP00000033408.1"/>
    </source>
</evidence>
<dbReference type="Gene3D" id="2.30.29.30">
    <property type="entry name" value="Pleckstrin-homology domain (PH domain)/Phosphotyrosine-binding domain (PTB)"/>
    <property type="match status" value="1"/>
</dbReference>
<feature type="domain" description="PID" evidence="7">
    <location>
        <begin position="273"/>
        <end position="402"/>
    </location>
</feature>
<feature type="compositionally biased region" description="Polar residues" evidence="6">
    <location>
        <begin position="45"/>
        <end position="62"/>
    </location>
</feature>
<accession>A0A3P8X189</accession>
<dbReference type="PROSITE" id="PS01179">
    <property type="entry name" value="PID"/>
    <property type="match status" value="1"/>
</dbReference>
<evidence type="ECO:0000256" key="4">
    <source>
        <dbReference type="ARBA" id="ARBA00022490"/>
    </source>
</evidence>
<feature type="region of interest" description="Disordered" evidence="6">
    <location>
        <begin position="130"/>
        <end position="167"/>
    </location>
</feature>
<evidence type="ECO:0000256" key="6">
    <source>
        <dbReference type="SAM" id="MobiDB-lite"/>
    </source>
</evidence>
<dbReference type="Gene3D" id="2.30.30.40">
    <property type="entry name" value="SH3 Domains"/>
    <property type="match status" value="1"/>
</dbReference>
<evidence type="ECO:0000256" key="2">
    <source>
        <dbReference type="ARBA" id="ARBA00009866"/>
    </source>
</evidence>
<feature type="compositionally biased region" description="Basic and acidic residues" evidence="6">
    <location>
        <begin position="152"/>
        <end position="162"/>
    </location>
</feature>
<dbReference type="PANTHER" id="PTHR47437">
    <property type="entry name" value="JNK-INTERACTING PROTEIN 1-LIKE PROTEIN"/>
    <property type="match status" value="1"/>
</dbReference>
<keyword evidence="10" id="KW-1185">Reference proteome</keyword>
<evidence type="ECO:0000313" key="10">
    <source>
        <dbReference type="Proteomes" id="UP000265120"/>
    </source>
</evidence>
<reference evidence="9" key="3">
    <citation type="submission" date="2025-09" db="UniProtKB">
        <authorList>
            <consortium name="Ensembl"/>
        </authorList>
    </citation>
    <scope>IDENTIFICATION</scope>
</reference>
<dbReference type="InterPro" id="IPR047178">
    <property type="entry name" value="JIP1_scaffold"/>
</dbReference>
<feature type="region of interest" description="Disordered" evidence="6">
    <location>
        <begin position="1"/>
        <end position="99"/>
    </location>
</feature>
<comment type="similarity">
    <text evidence="2">Belongs to the JIP scaffold family.</text>
</comment>
<evidence type="ECO:0000259" key="7">
    <source>
        <dbReference type="PROSITE" id="PS01179"/>
    </source>
</evidence>
<dbReference type="GO" id="GO:0046328">
    <property type="term" value="P:regulation of JNK cascade"/>
    <property type="evidence" value="ECO:0007669"/>
    <property type="project" value="InterPro"/>
</dbReference>
<dbReference type="SUPFAM" id="SSF50729">
    <property type="entry name" value="PH domain-like"/>
    <property type="match status" value="1"/>
</dbReference>
<dbReference type="GO" id="GO:0007254">
    <property type="term" value="P:JNK cascade"/>
    <property type="evidence" value="ECO:0007669"/>
    <property type="project" value="TreeGrafter"/>
</dbReference>
<name>A0A3P8X189_CYNSE</name>
<dbReference type="CDD" id="cd01212">
    <property type="entry name" value="PTB_JIP"/>
    <property type="match status" value="1"/>
</dbReference>
<keyword evidence="3 5" id="KW-0728">SH3 domain</keyword>
<protein>
    <submittedName>
        <fullName evidence="9">Mitogen-activated protein kinase 8 interacting protein 1a</fullName>
    </submittedName>
</protein>
<dbReference type="Ensembl" id="ENSCSET00000033842.1">
    <property type="protein sequence ID" value="ENSCSEP00000033408.1"/>
    <property type="gene ID" value="ENSCSEG00000021439.1"/>
</dbReference>
<dbReference type="GeneTree" id="ENSGT00940000157089"/>
<dbReference type="SMART" id="SM00326">
    <property type="entry name" value="SH3"/>
    <property type="match status" value="1"/>
</dbReference>
<dbReference type="Proteomes" id="UP000265120">
    <property type="component" value="Chromosome 6"/>
</dbReference>
<dbReference type="GO" id="GO:0005737">
    <property type="term" value="C:cytoplasm"/>
    <property type="evidence" value="ECO:0007669"/>
    <property type="project" value="UniProtKB-SubCell"/>
</dbReference>
<dbReference type="InterPro" id="IPR006020">
    <property type="entry name" value="PTB/PI_dom"/>
</dbReference>
<evidence type="ECO:0000256" key="5">
    <source>
        <dbReference type="PROSITE-ProRule" id="PRU00192"/>
    </source>
</evidence>
<reference evidence="9" key="2">
    <citation type="submission" date="2025-08" db="UniProtKB">
        <authorList>
            <consortium name="Ensembl"/>
        </authorList>
    </citation>
    <scope>IDENTIFICATION</scope>
</reference>
<dbReference type="OMA" id="SCRTNPD"/>
<dbReference type="FunFam" id="2.30.30.40:FF:000032">
    <property type="entry name" value="Putative C-Jun-amino-terminal kinase-interacting protein 2"/>
    <property type="match status" value="1"/>
</dbReference>
<dbReference type="InterPro" id="IPR011993">
    <property type="entry name" value="PH-like_dom_sf"/>
</dbReference>
<proteinExistence type="inferred from homology"/>